<dbReference type="RefSeq" id="WP_273740021.1">
    <property type="nucleotide sequence ID" value="NZ_JAQIVI010000325.1"/>
</dbReference>
<evidence type="ECO:0000313" key="2">
    <source>
        <dbReference type="EMBL" id="MFC6767091.1"/>
    </source>
</evidence>
<evidence type="ECO:0000259" key="1">
    <source>
        <dbReference type="Pfam" id="PF02254"/>
    </source>
</evidence>
<dbReference type="Proteomes" id="UP001596383">
    <property type="component" value="Unassembled WGS sequence"/>
</dbReference>
<name>A0ABD5STI7_9EURY</name>
<dbReference type="SUPFAM" id="SSF51735">
    <property type="entry name" value="NAD(P)-binding Rossmann-fold domains"/>
    <property type="match status" value="1"/>
</dbReference>
<dbReference type="InterPro" id="IPR003148">
    <property type="entry name" value="RCK_N"/>
</dbReference>
<proteinExistence type="predicted"/>
<feature type="domain" description="RCK N-terminal" evidence="1">
    <location>
        <begin position="3"/>
        <end position="54"/>
    </location>
</feature>
<dbReference type="EMBL" id="JBHSWV010000325">
    <property type="protein sequence ID" value="MFC6767091.1"/>
    <property type="molecule type" value="Genomic_DNA"/>
</dbReference>
<keyword evidence="3" id="KW-1185">Reference proteome</keyword>
<reference evidence="2 3" key="1">
    <citation type="journal article" date="2019" name="Int. J. Syst. Evol. Microbiol.">
        <title>The Global Catalogue of Microorganisms (GCM) 10K type strain sequencing project: providing services to taxonomists for standard genome sequencing and annotation.</title>
        <authorList>
            <consortium name="The Broad Institute Genomics Platform"/>
            <consortium name="The Broad Institute Genome Sequencing Center for Infectious Disease"/>
            <person name="Wu L."/>
            <person name="Ma J."/>
        </authorList>
    </citation>
    <scope>NUCLEOTIDE SEQUENCE [LARGE SCALE GENOMIC DNA]</scope>
    <source>
        <strain evidence="2 3">LMG 29247</strain>
    </source>
</reference>
<sequence>MNVAILGCGYVGIELGRQLASRGHEPIGVRRSGEGLERIEAAGFDGIRADVTDR</sequence>
<organism evidence="2 3">
    <name type="scientific">Natrinema soli</name>
    <dbReference type="NCBI Taxonomy" id="1930624"/>
    <lineage>
        <taxon>Archaea</taxon>
        <taxon>Methanobacteriati</taxon>
        <taxon>Methanobacteriota</taxon>
        <taxon>Stenosarchaea group</taxon>
        <taxon>Halobacteria</taxon>
        <taxon>Halobacteriales</taxon>
        <taxon>Natrialbaceae</taxon>
        <taxon>Natrinema</taxon>
    </lineage>
</organism>
<protein>
    <submittedName>
        <fullName evidence="2">NAD-binding protein</fullName>
    </submittedName>
</protein>
<dbReference type="Pfam" id="PF02254">
    <property type="entry name" value="TrkA_N"/>
    <property type="match status" value="1"/>
</dbReference>
<evidence type="ECO:0000313" key="3">
    <source>
        <dbReference type="Proteomes" id="UP001596383"/>
    </source>
</evidence>
<dbReference type="InterPro" id="IPR036291">
    <property type="entry name" value="NAD(P)-bd_dom_sf"/>
</dbReference>
<dbReference type="AlphaFoldDB" id="A0ABD5STI7"/>
<dbReference type="Gene3D" id="3.40.50.720">
    <property type="entry name" value="NAD(P)-binding Rossmann-like Domain"/>
    <property type="match status" value="1"/>
</dbReference>
<comment type="caution">
    <text evidence="2">The sequence shown here is derived from an EMBL/GenBank/DDBJ whole genome shotgun (WGS) entry which is preliminary data.</text>
</comment>
<gene>
    <name evidence="2" type="ORF">ACFQE6_19550</name>
</gene>
<feature type="non-terminal residue" evidence="2">
    <location>
        <position position="54"/>
    </location>
</feature>
<accession>A0ABD5STI7</accession>